<evidence type="ECO:0000313" key="2">
    <source>
        <dbReference type="EMBL" id="KAG9232898.1"/>
    </source>
</evidence>
<dbReference type="SUPFAM" id="SSF53271">
    <property type="entry name" value="PRTase-like"/>
    <property type="match status" value="1"/>
</dbReference>
<feature type="domain" description="Phosphoribosyltransferase" evidence="1">
    <location>
        <begin position="248"/>
        <end position="401"/>
    </location>
</feature>
<keyword evidence="3" id="KW-1185">Reference proteome</keyword>
<dbReference type="InterPro" id="IPR023214">
    <property type="entry name" value="HAD_sf"/>
</dbReference>
<evidence type="ECO:0000313" key="3">
    <source>
        <dbReference type="Proteomes" id="UP000824998"/>
    </source>
</evidence>
<dbReference type="InterPro" id="IPR036412">
    <property type="entry name" value="HAD-like_sf"/>
</dbReference>
<sequence>MLDTQLQCLAPDGQIKNLKTVIVMDADKTLATESTGSQLWEIVDNRKSDPGTDSEEGTLKRIFGTKMEYSYIAFKQAVLRYEEADVFEETCQLVADKISVYEDVKKMLCIDTKGGDIIPAFVFTSGNRRVWEIVIEKYQLAHRVKVIGSNRIADNFVLTHLVKEALVKHLETTHNIYVWAFGGCHVDLGMLKMASQAVVVVGEDGMKEHLIPAISRGLYARQLLPTSSTKPLKFGKSGAKVPNVQKGVDKVPTQGVQNMSTDGWRLQDEGKTLIMALLRGGESMAMGIHDALPKAMFRHARDDDKAKENMFNGGTTSTVVLVASEISTGMRVMEAAAKIRDRQAFVRIVIVAGVIYENFTSEKNYRILSGMGDISMIALRCSPNKYIGRGKMNTADRLYGTTHIKEKI</sequence>
<proteinExistence type="predicted"/>
<organism evidence="2 3">
    <name type="scientific">Amylocarpus encephaloides</name>
    <dbReference type="NCBI Taxonomy" id="45428"/>
    <lineage>
        <taxon>Eukaryota</taxon>
        <taxon>Fungi</taxon>
        <taxon>Dikarya</taxon>
        <taxon>Ascomycota</taxon>
        <taxon>Pezizomycotina</taxon>
        <taxon>Leotiomycetes</taxon>
        <taxon>Helotiales</taxon>
        <taxon>Helotiales incertae sedis</taxon>
        <taxon>Amylocarpus</taxon>
    </lineage>
</organism>
<dbReference type="OrthoDB" id="5416609at2759"/>
<dbReference type="Pfam" id="PF12710">
    <property type="entry name" value="HAD"/>
    <property type="match status" value="1"/>
</dbReference>
<protein>
    <recommendedName>
        <fullName evidence="1">Phosphoribosyltransferase domain-containing protein</fullName>
    </recommendedName>
</protein>
<name>A0A9P7YFD8_9HELO</name>
<comment type="caution">
    <text evidence="2">The sequence shown here is derived from an EMBL/GenBank/DDBJ whole genome shotgun (WGS) entry which is preliminary data.</text>
</comment>
<dbReference type="Pfam" id="PF14681">
    <property type="entry name" value="UPRTase"/>
    <property type="match status" value="1"/>
</dbReference>
<dbReference type="EMBL" id="MU251525">
    <property type="protein sequence ID" value="KAG9232898.1"/>
    <property type="molecule type" value="Genomic_DNA"/>
</dbReference>
<gene>
    <name evidence="2" type="ORF">BJ875DRAFT_442748</name>
</gene>
<dbReference type="InterPro" id="IPR000836">
    <property type="entry name" value="PRTase_dom"/>
</dbReference>
<evidence type="ECO:0000259" key="1">
    <source>
        <dbReference type="Pfam" id="PF14681"/>
    </source>
</evidence>
<accession>A0A9P7YFD8</accession>
<reference evidence="2" key="1">
    <citation type="journal article" date="2021" name="IMA Fungus">
        <title>Genomic characterization of three marine fungi, including Emericellopsis atlantica sp. nov. with signatures of a generalist lifestyle and marine biomass degradation.</title>
        <authorList>
            <person name="Hagestad O.C."/>
            <person name="Hou L."/>
            <person name="Andersen J.H."/>
            <person name="Hansen E.H."/>
            <person name="Altermark B."/>
            <person name="Li C."/>
            <person name="Kuhnert E."/>
            <person name="Cox R.J."/>
            <person name="Crous P.W."/>
            <person name="Spatafora J.W."/>
            <person name="Lail K."/>
            <person name="Amirebrahimi M."/>
            <person name="Lipzen A."/>
            <person name="Pangilinan J."/>
            <person name="Andreopoulos W."/>
            <person name="Hayes R.D."/>
            <person name="Ng V."/>
            <person name="Grigoriev I.V."/>
            <person name="Jackson S.A."/>
            <person name="Sutton T.D.S."/>
            <person name="Dobson A.D.W."/>
            <person name="Rama T."/>
        </authorList>
    </citation>
    <scope>NUCLEOTIDE SEQUENCE</scope>
    <source>
        <strain evidence="2">TRa018bII</strain>
    </source>
</reference>
<dbReference type="Gene3D" id="3.40.50.1000">
    <property type="entry name" value="HAD superfamily/HAD-like"/>
    <property type="match status" value="1"/>
</dbReference>
<dbReference type="Gene3D" id="3.40.50.2020">
    <property type="match status" value="1"/>
</dbReference>
<dbReference type="AlphaFoldDB" id="A0A9P7YFD8"/>
<dbReference type="Proteomes" id="UP000824998">
    <property type="component" value="Unassembled WGS sequence"/>
</dbReference>
<dbReference type="InterPro" id="IPR029057">
    <property type="entry name" value="PRTase-like"/>
</dbReference>
<dbReference type="SUPFAM" id="SSF56784">
    <property type="entry name" value="HAD-like"/>
    <property type="match status" value="1"/>
</dbReference>